<evidence type="ECO:0000256" key="1">
    <source>
        <dbReference type="SAM" id="Phobius"/>
    </source>
</evidence>
<keyword evidence="1" id="KW-1133">Transmembrane helix</keyword>
<keyword evidence="4" id="KW-1185">Reference proteome</keyword>
<dbReference type="RefSeq" id="WP_187466223.1">
    <property type="nucleotide sequence ID" value="NZ_JACSIT010000091.1"/>
</dbReference>
<sequence length="406" mass="46204">MRFSTHQLLPLLFSMLFLFPPSAHAHAPDQSYLYLSIYQDNIKGRYEISLSDINRAVGSQLTRPMTAAAFEPYLEPLRAYIQRRSSFTGNVPYTITFTDFEVVNLEEEEDFVRIGFTLGALTSIPDSLDITYNLLFDVSPNHSGGLIQEHNWKAGVLNNYAKLSAIFDKNTTRQTLDLTNGSVWQGFTALVKLGMWHIWIGLDHILFLVALILPSVVRRRPRAIPMAKGKNWEWVPVQDFKSAFLYILKIVTSFTIAHSITLALASLDIVTLNSRLVESIIAFSIAVAAFHNIVPIFRAREWVITFIFGLFHGFGFASVLGEKGLSGDYMAYSLLGFNIGVEIGQVLIVCMIFPILFLIRKTRFYPHFVLWGSVFLILMALHWVIERAFDFNFKFFDLFKNIFGIS</sequence>
<gene>
    <name evidence="3" type="ORF">H9S92_08190</name>
</gene>
<evidence type="ECO:0000256" key="2">
    <source>
        <dbReference type="SAM" id="SignalP"/>
    </source>
</evidence>
<dbReference type="InterPro" id="IPR032809">
    <property type="entry name" value="Put_HupE_UreJ"/>
</dbReference>
<evidence type="ECO:0000313" key="4">
    <source>
        <dbReference type="Proteomes" id="UP000650081"/>
    </source>
</evidence>
<reference evidence="3" key="1">
    <citation type="submission" date="2020-08" db="EMBL/GenBank/DDBJ databases">
        <title>Lewinella bacteria from marine environments.</title>
        <authorList>
            <person name="Zhong Y."/>
        </authorList>
    </citation>
    <scope>NUCLEOTIDE SEQUENCE</scope>
    <source>
        <strain evidence="3">KCTC 42187</strain>
    </source>
</reference>
<protein>
    <submittedName>
        <fullName evidence="3">HupE/UreJ family protein</fullName>
    </submittedName>
</protein>
<evidence type="ECO:0000313" key="3">
    <source>
        <dbReference type="EMBL" id="MBC6994137.1"/>
    </source>
</evidence>
<dbReference type="Pfam" id="PF13795">
    <property type="entry name" value="HupE_UreJ_2"/>
    <property type="match status" value="1"/>
</dbReference>
<feature type="transmembrane region" description="Helical" evidence="1">
    <location>
        <begin position="196"/>
        <end position="217"/>
    </location>
</feature>
<feature type="transmembrane region" description="Helical" evidence="1">
    <location>
        <begin position="332"/>
        <end position="356"/>
    </location>
</feature>
<feature type="signal peptide" evidence="2">
    <location>
        <begin position="1"/>
        <end position="25"/>
    </location>
</feature>
<feature type="chain" id="PRO_5037827342" evidence="2">
    <location>
        <begin position="26"/>
        <end position="406"/>
    </location>
</feature>
<keyword evidence="1" id="KW-0472">Membrane</keyword>
<feature type="transmembrane region" description="Helical" evidence="1">
    <location>
        <begin position="302"/>
        <end position="320"/>
    </location>
</feature>
<dbReference type="EMBL" id="JACSIT010000091">
    <property type="protein sequence ID" value="MBC6994137.1"/>
    <property type="molecule type" value="Genomic_DNA"/>
</dbReference>
<keyword evidence="1" id="KW-0812">Transmembrane</keyword>
<feature type="transmembrane region" description="Helical" evidence="1">
    <location>
        <begin position="368"/>
        <end position="385"/>
    </location>
</feature>
<accession>A0A923TCV0</accession>
<feature type="transmembrane region" description="Helical" evidence="1">
    <location>
        <begin position="243"/>
        <end position="267"/>
    </location>
</feature>
<proteinExistence type="predicted"/>
<comment type="caution">
    <text evidence="3">The sequence shown here is derived from an EMBL/GenBank/DDBJ whole genome shotgun (WGS) entry which is preliminary data.</text>
</comment>
<keyword evidence="2" id="KW-0732">Signal</keyword>
<feature type="transmembrane region" description="Helical" evidence="1">
    <location>
        <begin position="279"/>
        <end position="297"/>
    </location>
</feature>
<name>A0A923TCV0_9BACT</name>
<organism evidence="3 4">
    <name type="scientific">Neolewinella lacunae</name>
    <dbReference type="NCBI Taxonomy" id="1517758"/>
    <lineage>
        <taxon>Bacteria</taxon>
        <taxon>Pseudomonadati</taxon>
        <taxon>Bacteroidota</taxon>
        <taxon>Saprospiria</taxon>
        <taxon>Saprospirales</taxon>
        <taxon>Lewinellaceae</taxon>
        <taxon>Neolewinella</taxon>
    </lineage>
</organism>
<dbReference type="AlphaFoldDB" id="A0A923TCV0"/>
<dbReference type="Proteomes" id="UP000650081">
    <property type="component" value="Unassembled WGS sequence"/>
</dbReference>